<keyword evidence="6" id="KW-0472">Membrane</keyword>
<protein>
    <recommendedName>
        <fullName evidence="7">ABC transporter domain-containing protein</fullName>
    </recommendedName>
</protein>
<reference evidence="8" key="1">
    <citation type="submission" date="2018-05" db="EMBL/GenBank/DDBJ databases">
        <authorList>
            <person name="Lanie J.A."/>
            <person name="Ng W.-L."/>
            <person name="Kazmierczak K.M."/>
            <person name="Andrzejewski T.M."/>
            <person name="Davidsen T.M."/>
            <person name="Wayne K.J."/>
            <person name="Tettelin H."/>
            <person name="Glass J.I."/>
            <person name="Rusch D."/>
            <person name="Podicherti R."/>
            <person name="Tsui H.-C.T."/>
            <person name="Winkler M.E."/>
        </authorList>
    </citation>
    <scope>NUCLEOTIDE SEQUENCE</scope>
</reference>
<sequence>MNGIVHAVNDVSLSIGHGECLGVVGESGSGKSQCFLSIMGLLPRNASATGSVSFDGQEILNAPRNVMDRVRGGLISMIFQDTLAGLTPFMRIGEQLTEMLVEHQGLSEVAARQRSLEVLEIVQFPQPRRRLRMYPHELSGGMRQRVMIALALLCKPRLIIADEPTTALDITIQAQILDFLGGLKRRTDTSIVLITHDLGVAAELCDRVVVMYAGRIVESGAIGDIFSRPQHPYTQALLRATPSLDGDPNHDLPVIPGWPPDMQRLPAGCAFAPRCEQVFDRCHQDRPALQARFNNHLAACHLEQRR</sequence>
<keyword evidence="3" id="KW-1003">Cell membrane</keyword>
<accession>A0A381ZC86</accession>
<dbReference type="NCBIfam" id="TIGR01727">
    <property type="entry name" value="oligo_HPY"/>
    <property type="match status" value="1"/>
</dbReference>
<dbReference type="PROSITE" id="PS50893">
    <property type="entry name" value="ABC_TRANSPORTER_2"/>
    <property type="match status" value="1"/>
</dbReference>
<dbReference type="InterPro" id="IPR027417">
    <property type="entry name" value="P-loop_NTPase"/>
</dbReference>
<organism evidence="8">
    <name type="scientific">marine metagenome</name>
    <dbReference type="NCBI Taxonomy" id="408172"/>
    <lineage>
        <taxon>unclassified sequences</taxon>
        <taxon>metagenomes</taxon>
        <taxon>ecological metagenomes</taxon>
    </lineage>
</organism>
<dbReference type="GO" id="GO:0016887">
    <property type="term" value="F:ATP hydrolysis activity"/>
    <property type="evidence" value="ECO:0007669"/>
    <property type="project" value="InterPro"/>
</dbReference>
<dbReference type="InterPro" id="IPR050388">
    <property type="entry name" value="ABC_Ni/Peptide_Import"/>
</dbReference>
<evidence type="ECO:0000256" key="3">
    <source>
        <dbReference type="ARBA" id="ARBA00022475"/>
    </source>
</evidence>
<name>A0A381ZC86_9ZZZZ</name>
<evidence type="ECO:0000256" key="4">
    <source>
        <dbReference type="ARBA" id="ARBA00022741"/>
    </source>
</evidence>
<dbReference type="PANTHER" id="PTHR43297:SF7">
    <property type="entry name" value="D,D-DIPEPTIDE TRANSPORT ATP-BINDING PROTEIN DDPD-RELATED"/>
    <property type="match status" value="1"/>
</dbReference>
<dbReference type="GO" id="GO:0015833">
    <property type="term" value="P:peptide transport"/>
    <property type="evidence" value="ECO:0007669"/>
    <property type="project" value="InterPro"/>
</dbReference>
<dbReference type="InterPro" id="IPR017871">
    <property type="entry name" value="ABC_transporter-like_CS"/>
</dbReference>
<keyword evidence="4" id="KW-0547">Nucleotide-binding</keyword>
<dbReference type="Pfam" id="PF08352">
    <property type="entry name" value="oligo_HPY"/>
    <property type="match status" value="1"/>
</dbReference>
<keyword evidence="2" id="KW-0813">Transport</keyword>
<dbReference type="PANTHER" id="PTHR43297">
    <property type="entry name" value="OLIGOPEPTIDE TRANSPORT ATP-BINDING PROTEIN APPD"/>
    <property type="match status" value="1"/>
</dbReference>
<dbReference type="GO" id="GO:0005886">
    <property type="term" value="C:plasma membrane"/>
    <property type="evidence" value="ECO:0007669"/>
    <property type="project" value="UniProtKB-SubCell"/>
</dbReference>
<dbReference type="PROSITE" id="PS00211">
    <property type="entry name" value="ABC_TRANSPORTER_1"/>
    <property type="match status" value="1"/>
</dbReference>
<evidence type="ECO:0000256" key="2">
    <source>
        <dbReference type="ARBA" id="ARBA00022448"/>
    </source>
</evidence>
<dbReference type="InterPro" id="IPR013563">
    <property type="entry name" value="Oligopep_ABC_C"/>
</dbReference>
<proteinExistence type="predicted"/>
<dbReference type="AlphaFoldDB" id="A0A381ZC86"/>
<dbReference type="InterPro" id="IPR003439">
    <property type="entry name" value="ABC_transporter-like_ATP-bd"/>
</dbReference>
<dbReference type="Pfam" id="PF00005">
    <property type="entry name" value="ABC_tran"/>
    <property type="match status" value="1"/>
</dbReference>
<dbReference type="FunFam" id="3.40.50.300:FF:000016">
    <property type="entry name" value="Oligopeptide ABC transporter ATP-binding component"/>
    <property type="match status" value="1"/>
</dbReference>
<dbReference type="InterPro" id="IPR003593">
    <property type="entry name" value="AAA+_ATPase"/>
</dbReference>
<dbReference type="CDD" id="cd03257">
    <property type="entry name" value="ABC_NikE_OppD_transporters"/>
    <property type="match status" value="1"/>
</dbReference>
<comment type="subcellular location">
    <subcellularLocation>
        <location evidence="1">Cell membrane</location>
        <topology evidence="1">Peripheral membrane protein</topology>
    </subcellularLocation>
</comment>
<dbReference type="Gene3D" id="3.40.50.300">
    <property type="entry name" value="P-loop containing nucleotide triphosphate hydrolases"/>
    <property type="match status" value="1"/>
</dbReference>
<evidence type="ECO:0000259" key="7">
    <source>
        <dbReference type="PROSITE" id="PS50893"/>
    </source>
</evidence>
<evidence type="ECO:0000313" key="8">
    <source>
        <dbReference type="EMBL" id="SVA86734.1"/>
    </source>
</evidence>
<evidence type="ECO:0000256" key="6">
    <source>
        <dbReference type="ARBA" id="ARBA00023136"/>
    </source>
</evidence>
<dbReference type="GO" id="GO:0005524">
    <property type="term" value="F:ATP binding"/>
    <property type="evidence" value="ECO:0007669"/>
    <property type="project" value="UniProtKB-KW"/>
</dbReference>
<evidence type="ECO:0000256" key="1">
    <source>
        <dbReference type="ARBA" id="ARBA00004202"/>
    </source>
</evidence>
<keyword evidence="5" id="KW-0067">ATP-binding</keyword>
<dbReference type="EMBL" id="UINC01020715">
    <property type="protein sequence ID" value="SVA86734.1"/>
    <property type="molecule type" value="Genomic_DNA"/>
</dbReference>
<dbReference type="SUPFAM" id="SSF52540">
    <property type="entry name" value="P-loop containing nucleoside triphosphate hydrolases"/>
    <property type="match status" value="1"/>
</dbReference>
<evidence type="ECO:0000256" key="5">
    <source>
        <dbReference type="ARBA" id="ARBA00022840"/>
    </source>
</evidence>
<gene>
    <name evidence="8" type="ORF">METZ01_LOCUS139588</name>
</gene>
<feature type="domain" description="ABC transporter" evidence="7">
    <location>
        <begin position="1"/>
        <end position="238"/>
    </location>
</feature>
<dbReference type="SMART" id="SM00382">
    <property type="entry name" value="AAA"/>
    <property type="match status" value="1"/>
</dbReference>